<dbReference type="GO" id="GO:0016491">
    <property type="term" value="F:oxidoreductase activity"/>
    <property type="evidence" value="ECO:0007669"/>
    <property type="project" value="UniProtKB-UniRule"/>
</dbReference>
<feature type="binding site" description="axial binding residue" evidence="19">
    <location>
        <position position="185"/>
    </location>
    <ligand>
        <name>heme b</name>
        <dbReference type="ChEBI" id="CHEBI:60344"/>
        <label>b562</label>
    </ligand>
    <ligandPart>
        <name>Fe</name>
        <dbReference type="ChEBI" id="CHEBI:18248"/>
    </ligandPart>
</feature>
<dbReference type="InterPro" id="IPR027387">
    <property type="entry name" value="Cytb/b6-like_sf"/>
</dbReference>
<geneLocation type="mitochondrion" evidence="23"/>
<feature type="transmembrane region" description="Helical" evidence="20">
    <location>
        <begin position="232"/>
        <end position="253"/>
    </location>
</feature>
<evidence type="ECO:0000256" key="11">
    <source>
        <dbReference type="ARBA" id="ARBA00022982"/>
    </source>
</evidence>
<evidence type="ECO:0000259" key="21">
    <source>
        <dbReference type="PROSITE" id="PS51002"/>
    </source>
</evidence>
<dbReference type="InterPro" id="IPR005797">
    <property type="entry name" value="Cyt_b/b6_N"/>
</dbReference>
<keyword evidence="9 19" id="KW-0479">Metal-binding</keyword>
<keyword evidence="15 20" id="KW-0496">Mitochondrion</keyword>
<dbReference type="InterPro" id="IPR048260">
    <property type="entry name" value="Cytochrome_b_C_euk/bac"/>
</dbReference>
<dbReference type="GO" id="GO:0045275">
    <property type="term" value="C:respiratory chain complex III"/>
    <property type="evidence" value="ECO:0007669"/>
    <property type="project" value="InterPro"/>
</dbReference>
<gene>
    <name evidence="23" type="primary">cytb</name>
</gene>
<comment type="cofactor">
    <cofactor evidence="19">
        <name>heme</name>
        <dbReference type="ChEBI" id="CHEBI:30413"/>
    </cofactor>
    <text evidence="19">Binds 2 heme groups non-covalently.</text>
</comment>
<feature type="transmembrane region" description="Helical" evidence="20">
    <location>
        <begin position="265"/>
        <end position="287"/>
    </location>
</feature>
<dbReference type="GO" id="GO:0008121">
    <property type="term" value="F:quinol-cytochrome-c reductase activity"/>
    <property type="evidence" value="ECO:0007669"/>
    <property type="project" value="InterPro"/>
</dbReference>
<dbReference type="Pfam" id="PF00032">
    <property type="entry name" value="Cytochrom_B_C"/>
    <property type="match status" value="1"/>
</dbReference>
<dbReference type="PROSITE" id="PS51002">
    <property type="entry name" value="CYTB_NTER"/>
    <property type="match status" value="1"/>
</dbReference>
<feature type="binding site" evidence="18">
    <location>
        <position position="204"/>
    </location>
    <ligand>
        <name>a ubiquinone</name>
        <dbReference type="ChEBI" id="CHEBI:16389"/>
    </ligand>
</feature>
<name>A0A7D5BZS6_OSTFU</name>
<feature type="binding site" description="axial binding residue" evidence="19">
    <location>
        <position position="86"/>
    </location>
    <ligand>
        <name>heme b</name>
        <dbReference type="ChEBI" id="CHEBI:60344"/>
        <label>b562</label>
    </ligand>
    <ligandPart>
        <name>Fe</name>
        <dbReference type="ChEBI" id="CHEBI:18248"/>
    </ligandPart>
</feature>
<dbReference type="Gene3D" id="1.20.810.10">
    <property type="entry name" value="Cytochrome Bc1 Complex, Chain C"/>
    <property type="match status" value="1"/>
</dbReference>
<dbReference type="EMBL" id="MN548410">
    <property type="protein sequence ID" value="QKX08448.1"/>
    <property type="molecule type" value="Genomic_DNA"/>
</dbReference>
<dbReference type="PIRSF" id="PIRSF038885">
    <property type="entry name" value="COB"/>
    <property type="match status" value="1"/>
</dbReference>
<dbReference type="SUPFAM" id="SSF81648">
    <property type="entry name" value="a domain/subunit of cytochrome bc1 complex (Ubiquinol-cytochrome c reductase)"/>
    <property type="match status" value="1"/>
</dbReference>
<dbReference type="InterPro" id="IPR005798">
    <property type="entry name" value="Cyt_b/b6_C"/>
</dbReference>
<keyword evidence="5 20" id="KW-0813">Transport</keyword>
<evidence type="ECO:0000256" key="17">
    <source>
        <dbReference type="ARBA" id="ARBA00061233"/>
    </source>
</evidence>
<dbReference type="PROSITE" id="PS51003">
    <property type="entry name" value="CYTB_CTER"/>
    <property type="match status" value="1"/>
</dbReference>
<evidence type="ECO:0000256" key="1">
    <source>
        <dbReference type="ARBA" id="ARBA00002566"/>
    </source>
</evidence>
<evidence type="ECO:0000256" key="9">
    <source>
        <dbReference type="ARBA" id="ARBA00022723"/>
    </source>
</evidence>
<evidence type="ECO:0000256" key="3">
    <source>
        <dbReference type="ARBA" id="ARBA00011649"/>
    </source>
</evidence>
<feature type="transmembrane region" description="Helical" evidence="20">
    <location>
        <begin position="80"/>
        <end position="102"/>
    </location>
</feature>
<keyword evidence="8 20" id="KW-0812">Transmembrane</keyword>
<keyword evidence="6 19" id="KW-0349">Heme</keyword>
<proteinExistence type="inferred from homology"/>
<feature type="transmembrane region" description="Helical" evidence="20">
    <location>
        <begin position="181"/>
        <end position="202"/>
    </location>
</feature>
<evidence type="ECO:0000256" key="19">
    <source>
        <dbReference type="PIRSR" id="PIRSR038885-2"/>
    </source>
</evidence>
<evidence type="ECO:0000259" key="22">
    <source>
        <dbReference type="PROSITE" id="PS51003"/>
    </source>
</evidence>
<keyword evidence="12 20" id="KW-1133">Transmembrane helix</keyword>
<evidence type="ECO:0000256" key="14">
    <source>
        <dbReference type="ARBA" id="ARBA00023075"/>
    </source>
</evidence>
<organism evidence="23">
    <name type="scientific">Ostrinia furnacalis</name>
    <name type="common">Asian corn borer</name>
    <dbReference type="NCBI Taxonomy" id="93504"/>
    <lineage>
        <taxon>Eukaryota</taxon>
        <taxon>Metazoa</taxon>
        <taxon>Ecdysozoa</taxon>
        <taxon>Arthropoda</taxon>
        <taxon>Hexapoda</taxon>
        <taxon>Insecta</taxon>
        <taxon>Pterygota</taxon>
        <taxon>Neoptera</taxon>
        <taxon>Endopterygota</taxon>
        <taxon>Lepidoptera</taxon>
        <taxon>Glossata</taxon>
        <taxon>Ditrysia</taxon>
        <taxon>Pyraloidea</taxon>
        <taxon>Crambidae</taxon>
        <taxon>Pyraustinae</taxon>
        <taxon>Ostrinia</taxon>
    </lineage>
</organism>
<dbReference type="InterPro" id="IPR030689">
    <property type="entry name" value="Cytochrome_b"/>
</dbReference>
<reference evidence="23" key="1">
    <citation type="submission" date="2019-10" db="EMBL/GenBank/DDBJ databases">
        <authorList>
            <person name="Yang R."/>
            <person name="Wang Z."/>
        </authorList>
    </citation>
    <scope>NUCLEOTIDE SEQUENCE</scope>
</reference>
<evidence type="ECO:0000256" key="18">
    <source>
        <dbReference type="PIRSR" id="PIRSR038885-1"/>
    </source>
</evidence>
<evidence type="ECO:0000256" key="6">
    <source>
        <dbReference type="ARBA" id="ARBA00022617"/>
    </source>
</evidence>
<evidence type="ECO:0000256" key="20">
    <source>
        <dbReference type="RuleBase" id="RU362117"/>
    </source>
</evidence>
<feature type="transmembrane region" description="Helical" evidence="20">
    <location>
        <begin position="114"/>
        <end position="136"/>
    </location>
</feature>
<keyword evidence="7 20" id="KW-0679">Respiratory chain</keyword>
<keyword evidence="16 20" id="KW-0472">Membrane</keyword>
<keyword evidence="10" id="KW-0999">Mitochondrion inner membrane</keyword>
<dbReference type="GO" id="GO:0006122">
    <property type="term" value="P:mitochondrial electron transport, ubiquinol to cytochrome c"/>
    <property type="evidence" value="ECO:0007669"/>
    <property type="project" value="TreeGrafter"/>
</dbReference>
<dbReference type="PANTHER" id="PTHR19271:SF16">
    <property type="entry name" value="CYTOCHROME B"/>
    <property type="match status" value="1"/>
</dbReference>
<evidence type="ECO:0000313" key="23">
    <source>
        <dbReference type="EMBL" id="QKX08448.1"/>
    </source>
</evidence>
<evidence type="ECO:0000256" key="10">
    <source>
        <dbReference type="ARBA" id="ARBA00022792"/>
    </source>
</evidence>
<feature type="domain" description="Cytochrome b/b6 N-terminal region profile" evidence="21">
    <location>
        <begin position="3"/>
        <end position="212"/>
    </location>
</feature>
<dbReference type="PANTHER" id="PTHR19271">
    <property type="entry name" value="CYTOCHROME B"/>
    <property type="match status" value="1"/>
</dbReference>
<evidence type="ECO:0000256" key="2">
    <source>
        <dbReference type="ARBA" id="ARBA00004448"/>
    </source>
</evidence>
<comment type="subcellular location">
    <subcellularLocation>
        <location evidence="2">Mitochondrion inner membrane</location>
        <topology evidence="2">Multi-pass membrane protein</topology>
    </subcellularLocation>
</comment>
<sequence>MNIYKPIRKTHPIFKIINGSLIDLPTPSNISSLWNFGSLLAMCLIIQIITGLFLTMYYTANIELAFYSVNYICRNVNYGWLIRTLHANGASFFFICIYIHIGRGIYYESFNLKYTWMVGVIILFLLMATAFMGYVLPWGQMSFWGATVITNLLSAIPYLGTMLVNWIWGGFAIDNATLTRFYTFHFILPFIILMMTMIHLLFLHQTGSNNPLGINSNLDKIPFHPFFTFKDMIGFIIISFLLIFLTLTNPYLLGDPDNFTPANPLVTPIHIQPEWYFLFAYAILRSIPNKLRGVIALIMSILILIILPLTFFKKIQGIQFYPMNQILFWIMVVTIILLTWIGARPVEDPYVFVGQVLTIMYFLYYIINPMISIYWDKLIFN</sequence>
<accession>A0A7D5BZS6</accession>
<evidence type="ECO:0000256" key="7">
    <source>
        <dbReference type="ARBA" id="ARBA00022660"/>
    </source>
</evidence>
<evidence type="ECO:0000256" key="8">
    <source>
        <dbReference type="ARBA" id="ARBA00022692"/>
    </source>
</evidence>
<feature type="transmembrane region" description="Helical" evidence="20">
    <location>
        <begin position="324"/>
        <end position="343"/>
    </location>
</feature>
<dbReference type="InterPro" id="IPR016174">
    <property type="entry name" value="Di-haem_cyt_TM"/>
</dbReference>
<feature type="transmembrane region" description="Helical" evidence="20">
    <location>
        <begin position="293"/>
        <end position="312"/>
    </location>
</feature>
<dbReference type="CDD" id="cd00290">
    <property type="entry name" value="cytochrome_b_C"/>
    <property type="match status" value="1"/>
</dbReference>
<dbReference type="InterPro" id="IPR048259">
    <property type="entry name" value="Cytochrome_b_N_euk/bac"/>
</dbReference>
<comment type="similarity">
    <text evidence="17 20">Belongs to the cytochrome b family.</text>
</comment>
<feature type="transmembrane region" description="Helical" evidence="20">
    <location>
        <begin position="39"/>
        <end position="60"/>
    </location>
</feature>
<evidence type="ECO:0000256" key="4">
    <source>
        <dbReference type="ARBA" id="ARBA00013531"/>
    </source>
</evidence>
<dbReference type="FunFam" id="1.20.810.10:FF:000002">
    <property type="entry name" value="Cytochrome b"/>
    <property type="match status" value="1"/>
</dbReference>
<evidence type="ECO:0000256" key="15">
    <source>
        <dbReference type="ARBA" id="ARBA00023128"/>
    </source>
</evidence>
<evidence type="ECO:0000256" key="12">
    <source>
        <dbReference type="ARBA" id="ARBA00022989"/>
    </source>
</evidence>
<comment type="function">
    <text evidence="1 20">Component of the ubiquinol-cytochrome c reductase complex (complex III or cytochrome b-c1 complex) that is part of the mitochondrial respiratory chain. The b-c1 complex mediates electron transfer from ubiquinol to cytochrome c. Contributes to the generation of a proton gradient across the mitochondrial membrane that is then used for ATP synthesis.</text>
</comment>
<feature type="domain" description="Cytochrome b/b6 C-terminal region profile" evidence="22">
    <location>
        <begin position="213"/>
        <end position="381"/>
    </location>
</feature>
<feature type="binding site" description="axial binding residue" evidence="19">
    <location>
        <position position="199"/>
    </location>
    <ligand>
        <name>heme b</name>
        <dbReference type="ChEBI" id="CHEBI:60344"/>
        <label>b566</label>
    </ligand>
    <ligandPart>
        <name>Fe</name>
        <dbReference type="ChEBI" id="CHEBI:18248"/>
    </ligandPart>
</feature>
<dbReference type="InterPro" id="IPR036150">
    <property type="entry name" value="Cyt_b/b6_C_sf"/>
</dbReference>
<feature type="binding site" description="axial binding residue" evidence="19">
    <location>
        <position position="100"/>
    </location>
    <ligand>
        <name>heme b</name>
        <dbReference type="ChEBI" id="CHEBI:60344"/>
        <label>b566</label>
    </ligand>
    <ligandPart>
        <name>Fe</name>
        <dbReference type="ChEBI" id="CHEBI:18248"/>
    </ligandPart>
</feature>
<feature type="transmembrane region" description="Helical" evidence="20">
    <location>
        <begin position="142"/>
        <end position="169"/>
    </location>
</feature>
<evidence type="ECO:0000256" key="16">
    <source>
        <dbReference type="ARBA" id="ARBA00023136"/>
    </source>
</evidence>
<dbReference type="SUPFAM" id="SSF81342">
    <property type="entry name" value="Transmembrane di-heme cytochromes"/>
    <property type="match status" value="1"/>
</dbReference>
<dbReference type="GO" id="GO:0005743">
    <property type="term" value="C:mitochondrial inner membrane"/>
    <property type="evidence" value="ECO:0007669"/>
    <property type="project" value="UniProtKB-SubCell"/>
</dbReference>
<evidence type="ECO:0000256" key="13">
    <source>
        <dbReference type="ARBA" id="ARBA00023004"/>
    </source>
</evidence>
<protein>
    <recommendedName>
        <fullName evidence="4 20">Cytochrome b</fullName>
    </recommendedName>
</protein>
<dbReference type="Pfam" id="PF00033">
    <property type="entry name" value="Cytochrome_B"/>
    <property type="match status" value="1"/>
</dbReference>
<dbReference type="CDD" id="cd00284">
    <property type="entry name" value="Cytochrome_b_N"/>
    <property type="match status" value="1"/>
</dbReference>
<dbReference type="GO" id="GO:0046872">
    <property type="term" value="F:metal ion binding"/>
    <property type="evidence" value="ECO:0007669"/>
    <property type="project" value="UniProtKB-UniRule"/>
</dbReference>
<keyword evidence="13 19" id="KW-0408">Iron</keyword>
<keyword evidence="11 20" id="KW-0249">Electron transport</keyword>
<comment type="subunit">
    <text evidence="3">The main subunits of complex b-c1 are: cytochrome b, cytochrome c1 and the Rieske protein.</text>
</comment>
<feature type="transmembrane region" description="Helical" evidence="20">
    <location>
        <begin position="349"/>
        <end position="367"/>
    </location>
</feature>
<dbReference type="AlphaFoldDB" id="A0A7D5BZS6"/>
<comment type="cofactor">
    <cofactor evidence="20">
        <name>heme b</name>
        <dbReference type="ChEBI" id="CHEBI:60344"/>
    </cofactor>
    <text evidence="20">Binds 2 heme groups non-covalently.</text>
</comment>
<evidence type="ECO:0000256" key="5">
    <source>
        <dbReference type="ARBA" id="ARBA00022448"/>
    </source>
</evidence>
<keyword evidence="14" id="KW-0830">Ubiquinone</keyword>